<name>A0A8H7V6L3_9FUNG</name>
<evidence type="ECO:0000313" key="2">
    <source>
        <dbReference type="EMBL" id="KAG2209120.1"/>
    </source>
</evidence>
<dbReference type="Proteomes" id="UP000650833">
    <property type="component" value="Unassembled WGS sequence"/>
</dbReference>
<feature type="region of interest" description="Disordered" evidence="1">
    <location>
        <begin position="13"/>
        <end position="40"/>
    </location>
</feature>
<organism evidence="2 3">
    <name type="scientific">Mucor plumbeus</name>
    <dbReference type="NCBI Taxonomy" id="97098"/>
    <lineage>
        <taxon>Eukaryota</taxon>
        <taxon>Fungi</taxon>
        <taxon>Fungi incertae sedis</taxon>
        <taxon>Mucoromycota</taxon>
        <taxon>Mucoromycotina</taxon>
        <taxon>Mucoromycetes</taxon>
        <taxon>Mucorales</taxon>
        <taxon>Mucorineae</taxon>
        <taxon>Mucoraceae</taxon>
        <taxon>Mucor</taxon>
    </lineage>
</organism>
<protein>
    <submittedName>
        <fullName evidence="2">Uncharacterized protein</fullName>
    </submittedName>
</protein>
<sequence length="903" mass="104148">MYNITKLSSFSIISNQPQQPQSQSQTQIQRHSQQHKSNSFKETSAIKALESFSFDNEFEKHRKAIQINDMDEALHTFVLLQANSAENEKFEAYIIGFSDHIDPSRNTDISLFFASLPALIQSTIIDRIAGSLEKKDAIRAYQALFDYIHNYSRHAYKYLIRAIKLLVLGAQSLTQAESKKYIRVLVTELFPRLCKQRIILTNSDIHPSVKSTDGKQYISIPWNLFEQYLLLGQQYYIERREWQNLSIFTDMMLDCCGYTKLGQIRFQSSLHNNRFQYMQQKRRCLYIDSNSEVQQLNVSVAFMLEFKAIVADFIQYCNEYYRAVCMLDSPEEKSCLIPICAIKPDSKNNNYRDTNTAIQPEDYRYSSSPSDVIIDDDDNNAEDIYRMSVNKKRCRSPQLSSSNTARRDSFSANLNNKRQKLVEFPDRGGEGLDSYCMGGVDNALQILSKAADCMRHVVELWDWASQMSSSDSKHLQQFYGGWEQEFLRVIDSYQLPFDLTNAVLLVRSDLALSSPSVAGSLAKALKLSQSICDRIEVHRQKYKKESDTTPPEFDIPFMFAFRVLYNIGVIYLLVGSLRQSTLEVAIILSVFPIPGDLDDSDFLADEADCRTVATIFHEHEFGLMRVTQEGLVVRCIKHLIVSLDNDNKSQKNSMASIDSALRWDEKAGQIIILMQFGWNYWSTRTNFWHKIVSRMREKKIFRNRLFLEYIYVPEILQTFQYLHNYNQVTLDIIPPEFAMRSGYRYFGQQQTSSPRMNFVSHIELEENPQLIKLPSLSSITSADPLPPPSIYQPSYSNSILPSMTMSPTWYSASTQKNSHVNWMSPSFYYSRPATSVMLPKEGPDDDSEGAEKLQSTVFIPTSNIIVSCLEYRARKYSPKMTPQRMRQVLQRFLKSILSKANEV</sequence>
<feature type="compositionally biased region" description="Low complexity" evidence="1">
    <location>
        <begin position="13"/>
        <end position="31"/>
    </location>
</feature>
<evidence type="ECO:0000313" key="3">
    <source>
        <dbReference type="Proteomes" id="UP000650833"/>
    </source>
</evidence>
<dbReference type="EMBL" id="JAEPRC010000100">
    <property type="protein sequence ID" value="KAG2209120.1"/>
    <property type="molecule type" value="Genomic_DNA"/>
</dbReference>
<dbReference type="OrthoDB" id="18145at2759"/>
<proteinExistence type="predicted"/>
<reference evidence="2" key="1">
    <citation type="submission" date="2020-12" db="EMBL/GenBank/DDBJ databases">
        <title>Metabolic potential, ecology and presence of endohyphal bacteria is reflected in genomic diversity of Mucoromycotina.</title>
        <authorList>
            <person name="Muszewska A."/>
            <person name="Okrasinska A."/>
            <person name="Steczkiewicz K."/>
            <person name="Drgas O."/>
            <person name="Orlowska M."/>
            <person name="Perlinska-Lenart U."/>
            <person name="Aleksandrzak-Piekarczyk T."/>
            <person name="Szatraj K."/>
            <person name="Zielenkiewicz U."/>
            <person name="Pilsyk S."/>
            <person name="Malc E."/>
            <person name="Mieczkowski P."/>
            <person name="Kruszewska J.S."/>
            <person name="Biernat P."/>
            <person name="Pawlowska J."/>
        </authorList>
    </citation>
    <scope>NUCLEOTIDE SEQUENCE</scope>
    <source>
        <strain evidence="2">CBS 226.32</strain>
    </source>
</reference>
<accession>A0A8H7V6L3</accession>
<keyword evidence="3" id="KW-1185">Reference proteome</keyword>
<evidence type="ECO:0000256" key="1">
    <source>
        <dbReference type="SAM" id="MobiDB-lite"/>
    </source>
</evidence>
<comment type="caution">
    <text evidence="2">The sequence shown here is derived from an EMBL/GenBank/DDBJ whole genome shotgun (WGS) entry which is preliminary data.</text>
</comment>
<dbReference type="AlphaFoldDB" id="A0A8H7V6L3"/>
<gene>
    <name evidence="2" type="ORF">INT46_006284</name>
</gene>